<proteinExistence type="predicted"/>
<evidence type="ECO:0000313" key="2">
    <source>
        <dbReference type="Proteomes" id="UP001148737"/>
    </source>
</evidence>
<sequence length="546" mass="60665">MTEEKNHKSESSVVEEQAEAAIPQSEHGEGVRRKLDMYLGPILILIHTFHFLARSALNSAAVMDIRTDLRLSGGDYSWCSAIYYLGYLVASYPAAWLMVRMPIAKFMVASIERERERERKKEKLIWGLLILKLTIFLFPLEASMLWGAMTMLMALPHNAAGLLTLRFLLGVFEAPLGPGLAIIVTMFYKRSEQPLRHAVWFAGNGLAGTVGGIMAYGIGHVHSMAPWKASSLGLPHYSWASVAWSAVALVVLPDTPAEARFLSKAERAAVVRRVNDNMTGIRNNEFKWYQVREALLDAKTWFMVTFEFAAGIANGATNFSTIVTQGFGFSELNTLLLLAGEYFSQLCFILAVCWLSSRVPNSRAWRMAACMLMGILSALLIRQLPPHMKWGRYAGVLLRAGFVGYFPLLMAVASGNTAGYTKKTITNAMVGASDTETLLLRHAIISHPLFLHSRPAIFVAFCCGNIVGPQLYFQSEAPSYPSGFLSLMICLGVSFVTVLGLRFHLYRENKRRDALGPPAAPGSIENEDFDAMDLTDKEMPQFRYVY</sequence>
<accession>A0ACC1QGV4</accession>
<evidence type="ECO:0000313" key="1">
    <source>
        <dbReference type="EMBL" id="KAJ3476390.1"/>
    </source>
</evidence>
<dbReference type="EMBL" id="JANAKD010001804">
    <property type="protein sequence ID" value="KAJ3476390.1"/>
    <property type="molecule type" value="Genomic_DNA"/>
</dbReference>
<dbReference type="Proteomes" id="UP001148737">
    <property type="component" value="Unassembled WGS sequence"/>
</dbReference>
<keyword evidence="2" id="KW-1185">Reference proteome</keyword>
<reference evidence="1" key="1">
    <citation type="submission" date="2022-07" db="EMBL/GenBank/DDBJ databases">
        <title>Genome Sequence of Lecanicillium saksenae.</title>
        <authorList>
            <person name="Buettner E."/>
        </authorList>
    </citation>
    <scope>NUCLEOTIDE SEQUENCE</scope>
    <source>
        <strain evidence="1">VT-O1</strain>
    </source>
</reference>
<protein>
    <submittedName>
        <fullName evidence="1">Uncharacterized protein</fullName>
    </submittedName>
</protein>
<comment type="caution">
    <text evidence="1">The sequence shown here is derived from an EMBL/GenBank/DDBJ whole genome shotgun (WGS) entry which is preliminary data.</text>
</comment>
<gene>
    <name evidence="1" type="ORF">NLG97_g9148</name>
</gene>
<organism evidence="1 2">
    <name type="scientific">Lecanicillium saksenae</name>
    <dbReference type="NCBI Taxonomy" id="468837"/>
    <lineage>
        <taxon>Eukaryota</taxon>
        <taxon>Fungi</taxon>
        <taxon>Dikarya</taxon>
        <taxon>Ascomycota</taxon>
        <taxon>Pezizomycotina</taxon>
        <taxon>Sordariomycetes</taxon>
        <taxon>Hypocreomycetidae</taxon>
        <taxon>Hypocreales</taxon>
        <taxon>Cordycipitaceae</taxon>
        <taxon>Lecanicillium</taxon>
    </lineage>
</organism>
<name>A0ACC1QGV4_9HYPO</name>